<proteinExistence type="predicted"/>
<sequence>MKLKLKIDRETILLLNKAFVNPYILTLIGETAFIKRIEKSLIIEIRDILTKKYFTQSNTSTVELYKHSAVVFYELLGVILSSSQLSPDQFIKIVQLRNEVHQKTQAL</sequence>
<dbReference type="RefSeq" id="WP_079206233.1">
    <property type="nucleotide sequence ID" value="NZ_CP011859.1"/>
</dbReference>
<evidence type="ECO:0000313" key="2">
    <source>
        <dbReference type="Proteomes" id="UP000189883"/>
    </source>
</evidence>
<accession>A0A1S7DPH7</accession>
<gene>
    <name evidence="1" type="ORF">AB406_0044</name>
</gene>
<dbReference type="Proteomes" id="UP000189883">
    <property type="component" value="Chromosome"/>
</dbReference>
<name>A0A1S7DPH7_RIEAN</name>
<evidence type="ECO:0000313" key="1">
    <source>
        <dbReference type="EMBL" id="AQY21010.1"/>
    </source>
</evidence>
<dbReference type="EMBL" id="CP011859">
    <property type="protein sequence ID" value="AQY21010.1"/>
    <property type="molecule type" value="Genomic_DNA"/>
</dbReference>
<organism evidence="1 2">
    <name type="scientific">Riemerella anatipestifer</name>
    <name type="common">Moraxella anatipestifer</name>
    <dbReference type="NCBI Taxonomy" id="34085"/>
    <lineage>
        <taxon>Bacteria</taxon>
        <taxon>Pseudomonadati</taxon>
        <taxon>Bacteroidota</taxon>
        <taxon>Flavobacteriia</taxon>
        <taxon>Flavobacteriales</taxon>
        <taxon>Weeksellaceae</taxon>
        <taxon>Riemerella</taxon>
    </lineage>
</organism>
<dbReference type="AlphaFoldDB" id="A0A1S7DPH7"/>
<protein>
    <submittedName>
        <fullName evidence="1">Uncharacterized protein</fullName>
    </submittedName>
</protein>
<reference evidence="1 2" key="1">
    <citation type="submission" date="2015-06" db="EMBL/GenBank/DDBJ databases">
        <title>R. anatipestifer strain HXb2 is the most virulent strain so far, and the genome sequence would help us uncover the pathogenesis.</title>
        <authorList>
            <person name="Hu Q."/>
            <person name="Qi J."/>
            <person name="Bo H."/>
            <person name="Liu G."/>
            <person name="Tao M."/>
            <person name="Ding Y."/>
            <person name="Xue Y."/>
        </authorList>
    </citation>
    <scope>NUCLEOTIDE SEQUENCE [LARGE SCALE GENOMIC DNA]</scope>
    <source>
        <strain evidence="1 2">HXb2</strain>
    </source>
</reference>